<evidence type="ECO:0000259" key="10">
    <source>
        <dbReference type="PROSITE" id="PS51371"/>
    </source>
</evidence>
<dbReference type="Proteomes" id="UP000650511">
    <property type="component" value="Unassembled WGS sequence"/>
</dbReference>
<keyword evidence="8" id="KW-0630">Potassium</keyword>
<name>A0A8J3AB11_9ACTN</name>
<comment type="catalytic activity">
    <reaction evidence="6">
        <text>IMP + NH4(+) + NADP(+) = GMP + NADPH + 2 H(+)</text>
        <dbReference type="Rhea" id="RHEA:17185"/>
        <dbReference type="ChEBI" id="CHEBI:15378"/>
        <dbReference type="ChEBI" id="CHEBI:28938"/>
        <dbReference type="ChEBI" id="CHEBI:57783"/>
        <dbReference type="ChEBI" id="CHEBI:58053"/>
        <dbReference type="ChEBI" id="CHEBI:58115"/>
        <dbReference type="ChEBI" id="CHEBI:58349"/>
        <dbReference type="EC" id="1.7.1.7"/>
    </reaction>
</comment>
<evidence type="ECO:0000256" key="4">
    <source>
        <dbReference type="ARBA" id="ARBA00023002"/>
    </source>
</evidence>
<dbReference type="CDD" id="cd02205">
    <property type="entry name" value="CBS_pair_SF"/>
    <property type="match status" value="1"/>
</dbReference>
<evidence type="ECO:0000256" key="2">
    <source>
        <dbReference type="ARBA" id="ARBA00022737"/>
    </source>
</evidence>
<dbReference type="SUPFAM" id="SSF54631">
    <property type="entry name" value="CBS-domain pair"/>
    <property type="match status" value="1"/>
</dbReference>
<dbReference type="PANTHER" id="PTHR43170">
    <property type="entry name" value="GMP REDUCTASE"/>
    <property type="match status" value="1"/>
</dbReference>
<keyword evidence="4 6" id="KW-0560">Oxidoreductase</keyword>
<dbReference type="Pfam" id="PF00571">
    <property type="entry name" value="CBS"/>
    <property type="match status" value="2"/>
</dbReference>
<dbReference type="PIRSF" id="PIRSF000130">
    <property type="entry name" value="IMPDH"/>
    <property type="match status" value="1"/>
</dbReference>
<dbReference type="RefSeq" id="WP_130649243.1">
    <property type="nucleotide sequence ID" value="NZ_BMHA01000017.1"/>
</dbReference>
<dbReference type="SUPFAM" id="SSF51412">
    <property type="entry name" value="Inosine monophosphate dehydrogenase (IMPDH)"/>
    <property type="match status" value="1"/>
</dbReference>
<comment type="caution">
    <text evidence="11">The sequence shown here is derived from an EMBL/GenBank/DDBJ whole genome shotgun (WGS) entry which is preliminary data.</text>
</comment>
<accession>A0A8J3AB11</accession>
<feature type="domain" description="CBS" evidence="10">
    <location>
        <begin position="95"/>
        <end position="152"/>
    </location>
</feature>
<dbReference type="InterPro" id="IPR013785">
    <property type="entry name" value="Aldolase_TIM"/>
</dbReference>
<dbReference type="InterPro" id="IPR001093">
    <property type="entry name" value="IMP_DH_GMPRt"/>
</dbReference>
<sequence>MRFLDELRPTTDLTYEDVFLVPGRSEVTSRLDVDLASVDGTGTTVPLVAANMTAVSGRRMAETLARRGGLAVLPQDIPLDIVEDVVAWVKSRHPVFETPITLAPTDTVGDALQLINKRAHGAIVVVDGGAPVGVVTPVDLQDVDRFTQVGQVMTDSPVTLPADVDARAAFDALTEARHRLAPVVDADGALVGLLTRTGALRSTIHRPNLDADGHLRIAAAVGVSGDAGDKAARLLKLGVDTLVLDTAHGHQGRMLDALQAVRDLDPQVPVVAGNVVTEQGVTDLVEAGADICKVGVGPGAMCTTRMMTGVGRPQFSAVLACAREATRLGASVWADGGVRHPRDVALALAAGATNVMVGSWFAGTHESPGDLEHDADGRAFKISFGMASARAVKQRTEGESAFDRARKGLFEEGISSGHMYLDPQRPGVEDLVDTIVAGVRSACTYVGARTLPEFAEQAVVGVQTRSGYAEGRPLARGW</sequence>
<evidence type="ECO:0000256" key="8">
    <source>
        <dbReference type="PIRSR" id="PIRSR000130-4"/>
    </source>
</evidence>
<evidence type="ECO:0000256" key="3">
    <source>
        <dbReference type="ARBA" id="ARBA00022857"/>
    </source>
</evidence>
<feature type="binding site" description="in other chain" evidence="8">
    <location>
        <position position="302"/>
    </location>
    <ligand>
        <name>K(+)</name>
        <dbReference type="ChEBI" id="CHEBI:29103"/>
        <note>ligand shared between two tetrameric partners</note>
    </ligand>
</feature>
<evidence type="ECO:0000256" key="7">
    <source>
        <dbReference type="PIRSR" id="PIRSR000130-3"/>
    </source>
</evidence>
<dbReference type="FunFam" id="3.20.20.70:FF:000424">
    <property type="entry name" value="Inosine-5'-monophosphate dehydrogenase 2"/>
    <property type="match status" value="1"/>
</dbReference>
<evidence type="ECO:0000256" key="5">
    <source>
        <dbReference type="ARBA" id="ARBA00023122"/>
    </source>
</evidence>
<dbReference type="HAMAP" id="MF_02250">
    <property type="entry name" value="GMPR_GuaB1"/>
    <property type="match status" value="1"/>
</dbReference>
<evidence type="ECO:0000256" key="6">
    <source>
        <dbReference type="HAMAP-Rule" id="MF_02250"/>
    </source>
</evidence>
<dbReference type="Pfam" id="PF00478">
    <property type="entry name" value="IMPDH"/>
    <property type="match status" value="1"/>
</dbReference>
<gene>
    <name evidence="6" type="primary">guaB1</name>
    <name evidence="11" type="ORF">GCM10011354_35340</name>
</gene>
<dbReference type="AlphaFoldDB" id="A0A8J3AB11"/>
<comment type="similarity">
    <text evidence="6">Belongs to the IMPDH/GMPR family. GuaB1 subfamily.</text>
</comment>
<keyword evidence="12" id="KW-1185">Reference proteome</keyword>
<feature type="binding site" description="in other chain" evidence="8">
    <location>
        <position position="297"/>
    </location>
    <ligand>
        <name>K(+)</name>
        <dbReference type="ChEBI" id="CHEBI:29103"/>
        <note>ligand shared between two tetrameric partners</note>
    </ligand>
</feature>
<dbReference type="GO" id="GO:0005829">
    <property type="term" value="C:cytosol"/>
    <property type="evidence" value="ECO:0007669"/>
    <property type="project" value="TreeGrafter"/>
</dbReference>
<dbReference type="OrthoDB" id="9805398at2"/>
<reference evidence="11" key="2">
    <citation type="submission" date="2020-09" db="EMBL/GenBank/DDBJ databases">
        <authorList>
            <person name="Sun Q."/>
            <person name="Zhou Y."/>
        </authorList>
    </citation>
    <scope>NUCLEOTIDE SEQUENCE</scope>
    <source>
        <strain evidence="11">CGMCC 1.14988</strain>
    </source>
</reference>
<keyword evidence="7" id="KW-0520">NAD</keyword>
<dbReference type="EMBL" id="BMHA01000017">
    <property type="protein sequence ID" value="GGI09692.1"/>
    <property type="molecule type" value="Genomic_DNA"/>
</dbReference>
<keyword evidence="1 6" id="KW-0660">Purine salvage</keyword>
<feature type="active site" description="Thioimidate intermediate" evidence="6">
    <location>
        <position position="302"/>
    </location>
</feature>
<comment type="cofactor">
    <cofactor evidence="6">
        <name>a monovalent cation</name>
        <dbReference type="ChEBI" id="CHEBI:60242"/>
    </cofactor>
</comment>
<dbReference type="SMART" id="SM01240">
    <property type="entry name" value="IMPDH"/>
    <property type="match status" value="1"/>
</dbReference>
<dbReference type="SMART" id="SM00116">
    <property type="entry name" value="CBS"/>
    <property type="match status" value="2"/>
</dbReference>
<dbReference type="InterPro" id="IPR005991">
    <property type="entry name" value="GUAB1"/>
</dbReference>
<feature type="domain" description="CBS" evidence="10">
    <location>
        <begin position="153"/>
        <end position="211"/>
    </location>
</feature>
<comment type="function">
    <text evidence="6">Involved in the purine-salvage pathway. Catalyzes the NADPH-dependent conversion of GMP to IMP.</text>
</comment>
<evidence type="ECO:0000313" key="11">
    <source>
        <dbReference type="EMBL" id="GGI09692.1"/>
    </source>
</evidence>
<feature type="binding site" evidence="7">
    <location>
        <begin position="295"/>
        <end position="297"/>
    </location>
    <ligand>
        <name>NAD(+)</name>
        <dbReference type="ChEBI" id="CHEBI:57540"/>
    </ligand>
</feature>
<evidence type="ECO:0000256" key="9">
    <source>
        <dbReference type="PROSITE-ProRule" id="PRU00703"/>
    </source>
</evidence>
<reference evidence="11" key="1">
    <citation type="journal article" date="2014" name="Int. J. Syst. Evol. Microbiol.">
        <title>Complete genome sequence of Corynebacterium casei LMG S-19264T (=DSM 44701T), isolated from a smear-ripened cheese.</title>
        <authorList>
            <consortium name="US DOE Joint Genome Institute (JGI-PGF)"/>
            <person name="Walter F."/>
            <person name="Albersmeier A."/>
            <person name="Kalinowski J."/>
            <person name="Ruckert C."/>
        </authorList>
    </citation>
    <scope>NUCLEOTIDE SEQUENCE</scope>
    <source>
        <strain evidence="11">CGMCC 1.14988</strain>
    </source>
</reference>
<dbReference type="GO" id="GO:0032264">
    <property type="term" value="P:IMP salvage"/>
    <property type="evidence" value="ECO:0007669"/>
    <property type="project" value="UniProtKB-UniRule"/>
</dbReference>
<feature type="binding site" evidence="6">
    <location>
        <begin position="295"/>
        <end position="297"/>
    </location>
    <ligand>
        <name>NADP(+)</name>
        <dbReference type="ChEBI" id="CHEBI:58349"/>
    </ligand>
</feature>
<dbReference type="CDD" id="cd00381">
    <property type="entry name" value="IMPDH"/>
    <property type="match status" value="1"/>
</dbReference>
<dbReference type="EC" id="1.7.1.7" evidence="6"/>
<dbReference type="PANTHER" id="PTHR43170:SF5">
    <property type="entry name" value="GMP REDUCTASE"/>
    <property type="match status" value="1"/>
</dbReference>
<feature type="binding site" evidence="7">
    <location>
        <begin position="245"/>
        <end position="247"/>
    </location>
    <ligand>
        <name>NAD(+)</name>
        <dbReference type="ChEBI" id="CHEBI:57540"/>
    </ligand>
</feature>
<organism evidence="11 12">
    <name type="scientific">Egicoccus halophilus</name>
    <dbReference type="NCBI Taxonomy" id="1670830"/>
    <lineage>
        <taxon>Bacteria</taxon>
        <taxon>Bacillati</taxon>
        <taxon>Actinomycetota</taxon>
        <taxon>Nitriliruptoria</taxon>
        <taxon>Egicoccales</taxon>
        <taxon>Egicoccaceae</taxon>
        <taxon>Egicoccus</taxon>
    </lineage>
</organism>
<dbReference type="InterPro" id="IPR000644">
    <property type="entry name" value="CBS_dom"/>
</dbReference>
<dbReference type="InterPro" id="IPR046342">
    <property type="entry name" value="CBS_dom_sf"/>
</dbReference>
<evidence type="ECO:0000256" key="1">
    <source>
        <dbReference type="ARBA" id="ARBA00022726"/>
    </source>
</evidence>
<dbReference type="GO" id="GO:0003938">
    <property type="term" value="F:IMP dehydrogenase activity"/>
    <property type="evidence" value="ECO:0007669"/>
    <property type="project" value="InterPro"/>
</dbReference>
<dbReference type="PROSITE" id="PS51371">
    <property type="entry name" value="CBS"/>
    <property type="match status" value="2"/>
</dbReference>
<protein>
    <recommendedName>
        <fullName evidence="6">GMP reductase</fullName>
        <ecNumber evidence="6">1.7.1.7</ecNumber>
    </recommendedName>
    <alternativeName>
        <fullName evidence="6">Guanosine 5'-monophosphate reductase</fullName>
        <shortName evidence="6">GMPR</shortName>
    </alternativeName>
</protein>
<dbReference type="InterPro" id="IPR050139">
    <property type="entry name" value="GMP_reductase"/>
</dbReference>
<feature type="binding site" description="in other chain" evidence="8">
    <location>
        <position position="299"/>
    </location>
    <ligand>
        <name>K(+)</name>
        <dbReference type="ChEBI" id="CHEBI:29103"/>
        <note>ligand shared between two tetrameric partners</note>
    </ligand>
</feature>
<dbReference type="NCBIfam" id="NF005869">
    <property type="entry name" value="PRK07807.1"/>
    <property type="match status" value="1"/>
</dbReference>
<dbReference type="InterPro" id="IPR005990">
    <property type="entry name" value="IMP_DH"/>
</dbReference>
<dbReference type="Gene3D" id="3.20.20.70">
    <property type="entry name" value="Aldolase class I"/>
    <property type="match status" value="1"/>
</dbReference>
<dbReference type="GO" id="GO:0006166">
    <property type="term" value="P:purine ribonucleoside salvage"/>
    <property type="evidence" value="ECO:0007669"/>
    <property type="project" value="UniProtKB-KW"/>
</dbReference>
<keyword evidence="2" id="KW-0677">Repeat</keyword>
<proteinExistence type="inferred from homology"/>
<dbReference type="GO" id="GO:0003920">
    <property type="term" value="F:GMP reductase activity"/>
    <property type="evidence" value="ECO:0007669"/>
    <property type="project" value="UniProtKB-UniRule"/>
</dbReference>
<dbReference type="NCBIfam" id="TIGR01303">
    <property type="entry name" value="IMP_DH_rel_1"/>
    <property type="match status" value="1"/>
</dbReference>
<keyword evidence="5 9" id="KW-0129">CBS domain</keyword>
<evidence type="ECO:0000313" key="12">
    <source>
        <dbReference type="Proteomes" id="UP000650511"/>
    </source>
</evidence>
<comment type="pathway">
    <text evidence="6">Purine metabolism; IMP biosynthesis via salvage pathway.</text>
</comment>
<keyword evidence="3 6" id="KW-0521">NADP</keyword>
<feature type="binding site" evidence="6">
    <location>
        <begin position="245"/>
        <end position="247"/>
    </location>
    <ligand>
        <name>NADP(+)</name>
        <dbReference type="ChEBI" id="CHEBI:58349"/>
    </ligand>
</feature>